<organism evidence="1 2">
    <name type="scientific">Lepagella muris</name>
    <dbReference type="NCBI Taxonomy" id="3032870"/>
    <lineage>
        <taxon>Bacteria</taxon>
        <taxon>Pseudomonadati</taxon>
        <taxon>Bacteroidota</taxon>
        <taxon>Bacteroidia</taxon>
        <taxon>Bacteroidales</taxon>
        <taxon>Muribaculaceae</taxon>
        <taxon>Lepagella</taxon>
    </lineage>
</organism>
<protein>
    <submittedName>
        <fullName evidence="1">Uncharacterized protein</fullName>
    </submittedName>
</protein>
<dbReference type="EMBL" id="SRYB01000025">
    <property type="protein sequence ID" value="TGY77438.1"/>
    <property type="molecule type" value="Genomic_DNA"/>
</dbReference>
<accession>A0AC61RD39</accession>
<evidence type="ECO:0000313" key="2">
    <source>
        <dbReference type="Proteomes" id="UP000306319"/>
    </source>
</evidence>
<sequence length="241" mass="26701">MKKTFTKLLTILTMLMWSISASAFDFSKDGFYFYIENSFVNIFAMYEDDPPYWVRGVTIGEASASMAGDVEIPIGVTIPAVSFLYEEEPGVVIGILGWGVDGDSFSKNENITSVRIRTEHPFFIGDKAFSKCSNMKALIIDAWDMIKIGKNVVDEGTVTLYVQDFLVEDYKQNENCKVFAAIKSIREYNSGIDDIAADDAGSPNDIYTLQGVCIKRNATQEDIDALPAGLYIIGGKKVLVK</sequence>
<gene>
    <name evidence="1" type="ORF">E5331_14740</name>
</gene>
<dbReference type="Proteomes" id="UP000306319">
    <property type="component" value="Unassembled WGS sequence"/>
</dbReference>
<name>A0AC61RD39_9BACT</name>
<reference evidence="1" key="1">
    <citation type="submission" date="2019-04" db="EMBL/GenBank/DDBJ databases">
        <title>Microbes associate with the intestines of laboratory mice.</title>
        <authorList>
            <person name="Navarre W."/>
            <person name="Wong E."/>
            <person name="Huang K."/>
            <person name="Tropini C."/>
            <person name="Ng K."/>
            <person name="Yu B."/>
        </authorList>
    </citation>
    <scope>NUCLEOTIDE SEQUENCE</scope>
    <source>
        <strain evidence="1">NM04_E33</strain>
    </source>
</reference>
<comment type="caution">
    <text evidence="1">The sequence shown here is derived from an EMBL/GenBank/DDBJ whole genome shotgun (WGS) entry which is preliminary data.</text>
</comment>
<keyword evidence="2" id="KW-1185">Reference proteome</keyword>
<proteinExistence type="predicted"/>
<evidence type="ECO:0000313" key="1">
    <source>
        <dbReference type="EMBL" id="TGY77438.1"/>
    </source>
</evidence>